<sequence length="455" mass="51345">MLCFAPLGHSSEPEERGNVRACVCSTLSLPMTDGLAALSFSISSLTLIGMLAVITYTVSGQQRIALLPFYTREPESPILPNLSFQSDGGEEGRKEWERGGEGGGDGSPGMQDRFLFYEERLAYGMSVLPLNLIKGTRSILYERLENTEDTEEVEHQIDKLKAKCVDGRPLSMRDRRNLQDLEAKLQVLRRRGRHLEIAERNCCNKVGSALRPMKGHFQARFVLPAAKSHVYFVVADTTCVLIFNTFPCALLREPMALRNRVENSALIKQPLAELRARTIMDRVCDQGRLTARGLEWSVMAKHGEASHCRYLARGLLHPGGPFVLRDLVYFQVFPLDYVLITIITMYFVFTSMAGIRNMGIWFFWLRLYKIRPQRTRPQALLFLCMILLLIVLHTSYMIYSLAPQYVMYGSQKYLLQTPLPTADPSQGNHSAAITKICDADAPEGKTAILYHPQSD</sequence>
<feature type="transmembrane region" description="Helical" evidence="3">
    <location>
        <begin position="337"/>
        <end position="367"/>
    </location>
</feature>
<feature type="region of interest" description="Disordered" evidence="2">
    <location>
        <begin position="78"/>
        <end position="110"/>
    </location>
</feature>
<dbReference type="PANTHER" id="PTHR16130">
    <property type="entry name" value="LYSOSOMAL COBALAMIN TRANSPORTER-RELATED"/>
    <property type="match status" value="1"/>
</dbReference>
<comment type="caution">
    <text evidence="4">The sequence shown here is derived from an EMBL/GenBank/DDBJ whole genome shotgun (WGS) entry which is preliminary data.</text>
</comment>
<dbReference type="Proteomes" id="UP000830375">
    <property type="component" value="Unassembled WGS sequence"/>
</dbReference>
<keyword evidence="3" id="KW-0472">Membrane</keyword>
<accession>A0ABQ8M540</accession>
<protein>
    <submittedName>
        <fullName evidence="4">Lysosomal cobalamin transport escort protein LMBD1</fullName>
    </submittedName>
</protein>
<evidence type="ECO:0000256" key="2">
    <source>
        <dbReference type="SAM" id="MobiDB-lite"/>
    </source>
</evidence>
<evidence type="ECO:0000313" key="4">
    <source>
        <dbReference type="EMBL" id="KAI2658014.1"/>
    </source>
</evidence>
<evidence type="ECO:0000256" key="3">
    <source>
        <dbReference type="SAM" id="Phobius"/>
    </source>
</evidence>
<evidence type="ECO:0000256" key="1">
    <source>
        <dbReference type="SAM" id="Coils"/>
    </source>
</evidence>
<keyword evidence="3" id="KW-1133">Transmembrane helix</keyword>
<keyword evidence="3" id="KW-0812">Transmembrane</keyword>
<keyword evidence="5" id="KW-1185">Reference proteome</keyword>
<feature type="compositionally biased region" description="Basic and acidic residues" evidence="2">
    <location>
        <begin position="90"/>
        <end position="100"/>
    </location>
</feature>
<feature type="transmembrane region" description="Helical" evidence="3">
    <location>
        <begin position="35"/>
        <end position="58"/>
    </location>
</feature>
<gene>
    <name evidence="4" type="ORF">H4Q32_009470</name>
</gene>
<evidence type="ECO:0000313" key="5">
    <source>
        <dbReference type="Proteomes" id="UP000830375"/>
    </source>
</evidence>
<reference evidence="4 5" key="1">
    <citation type="submission" date="2022-01" db="EMBL/GenBank/DDBJ databases">
        <title>A high-quality chromosome-level genome assembly of rohu carp, Labeo rohita.</title>
        <authorList>
            <person name="Arick M.A. II"/>
            <person name="Hsu C.-Y."/>
            <person name="Magbanua Z."/>
            <person name="Pechanova O."/>
            <person name="Grover C."/>
            <person name="Miller E."/>
            <person name="Thrash A."/>
            <person name="Ezzel L."/>
            <person name="Alam S."/>
            <person name="Benzie J."/>
            <person name="Hamilton M."/>
            <person name="Karsi A."/>
            <person name="Lawrence M.L."/>
            <person name="Peterson D.G."/>
        </authorList>
    </citation>
    <scope>NUCLEOTIDE SEQUENCE [LARGE SCALE GENOMIC DNA]</scope>
    <source>
        <strain evidence="5">BAU-BD-2019</strain>
        <tissue evidence="4">Blood</tissue>
    </source>
</reference>
<feature type="transmembrane region" description="Helical" evidence="3">
    <location>
        <begin position="230"/>
        <end position="252"/>
    </location>
</feature>
<proteinExistence type="predicted"/>
<dbReference type="EMBL" id="JACTAM010000013">
    <property type="protein sequence ID" value="KAI2658014.1"/>
    <property type="molecule type" value="Genomic_DNA"/>
</dbReference>
<feature type="coiled-coil region" evidence="1">
    <location>
        <begin position="171"/>
        <end position="198"/>
    </location>
</feature>
<feature type="transmembrane region" description="Helical" evidence="3">
    <location>
        <begin position="379"/>
        <end position="399"/>
    </location>
</feature>
<dbReference type="PANTHER" id="PTHR16130:SF2">
    <property type="entry name" value="LYSOSOMAL COBALAMIN TRANSPORT ESCORT PROTEIN LMBD1"/>
    <property type="match status" value="1"/>
</dbReference>
<dbReference type="InterPro" id="IPR050854">
    <property type="entry name" value="LMBD1_LysCbl_Transport"/>
</dbReference>
<name>A0ABQ8M540_LABRO</name>
<keyword evidence="1" id="KW-0175">Coiled coil</keyword>
<organism evidence="4 5">
    <name type="scientific">Labeo rohita</name>
    <name type="common">Indian major carp</name>
    <name type="synonym">Cyprinus rohita</name>
    <dbReference type="NCBI Taxonomy" id="84645"/>
    <lineage>
        <taxon>Eukaryota</taxon>
        <taxon>Metazoa</taxon>
        <taxon>Chordata</taxon>
        <taxon>Craniata</taxon>
        <taxon>Vertebrata</taxon>
        <taxon>Euteleostomi</taxon>
        <taxon>Actinopterygii</taxon>
        <taxon>Neopterygii</taxon>
        <taxon>Teleostei</taxon>
        <taxon>Ostariophysi</taxon>
        <taxon>Cypriniformes</taxon>
        <taxon>Cyprinidae</taxon>
        <taxon>Labeoninae</taxon>
        <taxon>Labeonini</taxon>
        <taxon>Labeo</taxon>
    </lineage>
</organism>